<dbReference type="Proteomes" id="UP001637994">
    <property type="component" value="Unassembled WGS sequence"/>
</dbReference>
<dbReference type="Pfam" id="PF09991">
    <property type="entry name" value="DUF2232"/>
    <property type="match status" value="1"/>
</dbReference>
<protein>
    <submittedName>
        <fullName evidence="2">DUF2232 domain-containing protein</fullName>
    </submittedName>
</protein>
<keyword evidence="1" id="KW-0472">Membrane</keyword>
<organism evidence="2 3">
    <name type="scientific">Anaerococcus kampingae</name>
    <dbReference type="NCBI Taxonomy" id="3115614"/>
    <lineage>
        <taxon>Bacteria</taxon>
        <taxon>Bacillati</taxon>
        <taxon>Bacillota</taxon>
        <taxon>Tissierellia</taxon>
        <taxon>Tissierellales</taxon>
        <taxon>Peptoniphilaceae</taxon>
        <taxon>Anaerococcus</taxon>
    </lineage>
</organism>
<keyword evidence="3" id="KW-1185">Reference proteome</keyword>
<sequence>MTLTESVNKITGAIFIACLSLISLYLSRYSLIFMALIPVVLALTSFRDGFLSALVKVGFTYISALVFLNIEQINTSYIPLVLVGLIFVILISLKIPDKYQIFLAFVLISLVFIFLFKIEMIENKLTIDKMALDFKQVVESSYSYRFDLDIYKKAVALYPSLISMIVMVYSVLSIKLIRNYLSFMDKGVEDIKELDQIRVEFKDLLGLTLIFVIIYFLASFMNIERTYILSNLIFISMIILVANGLSLFDYMLKKSSLPLTRAFQWFFMIILFQVIFIPLLFFGFADIFIDFRSRRKNAK</sequence>
<feature type="transmembrane region" description="Helical" evidence="1">
    <location>
        <begin position="155"/>
        <end position="177"/>
    </location>
</feature>
<gene>
    <name evidence="2" type="ORF">ACCQ42_00590</name>
</gene>
<feature type="transmembrane region" description="Helical" evidence="1">
    <location>
        <begin position="77"/>
        <end position="95"/>
    </location>
</feature>
<evidence type="ECO:0000313" key="3">
    <source>
        <dbReference type="Proteomes" id="UP001637994"/>
    </source>
</evidence>
<name>A0ABW9MAF3_9FIRM</name>
<dbReference type="RefSeq" id="WP_106460722.1">
    <property type="nucleotide sequence ID" value="NZ_JBGMEF010000003.1"/>
</dbReference>
<proteinExistence type="predicted"/>
<feature type="transmembrane region" description="Helical" evidence="1">
    <location>
        <begin position="204"/>
        <end position="221"/>
    </location>
</feature>
<feature type="transmembrane region" description="Helical" evidence="1">
    <location>
        <begin position="49"/>
        <end position="70"/>
    </location>
</feature>
<feature type="transmembrane region" description="Helical" evidence="1">
    <location>
        <begin position="101"/>
        <end position="120"/>
    </location>
</feature>
<comment type="caution">
    <text evidence="2">The sequence shown here is derived from an EMBL/GenBank/DDBJ whole genome shotgun (WGS) entry which is preliminary data.</text>
</comment>
<reference evidence="2 3" key="1">
    <citation type="journal article" date="2025" name="Anaerobe">
        <title>Description of Anaerococcus kampingiae sp. nov., Anaerococcus groningensis sp. nov., Anaerococcus martiniensis sp. nov., and Anaerococcus cruorum sp. nov., isolated from human clinical specimens.</title>
        <authorList>
            <person name="Boiten K.E."/>
            <person name="Meijer J."/>
            <person name="van Wezel E.M."/>
            <person name="Veloo A.C.M."/>
        </authorList>
    </citation>
    <scope>NUCLEOTIDE SEQUENCE [LARGE SCALE GENOMIC DNA]</scope>
    <source>
        <strain evidence="2 3">ENR0874</strain>
    </source>
</reference>
<dbReference type="InterPro" id="IPR018710">
    <property type="entry name" value="DUF2232"/>
</dbReference>
<keyword evidence="1" id="KW-0812">Transmembrane</keyword>
<feature type="transmembrane region" description="Helical" evidence="1">
    <location>
        <begin position="12"/>
        <end position="37"/>
    </location>
</feature>
<evidence type="ECO:0000256" key="1">
    <source>
        <dbReference type="SAM" id="Phobius"/>
    </source>
</evidence>
<feature type="transmembrane region" description="Helical" evidence="1">
    <location>
        <begin position="228"/>
        <end position="245"/>
    </location>
</feature>
<evidence type="ECO:0000313" key="2">
    <source>
        <dbReference type="EMBL" id="MFO3666282.1"/>
    </source>
</evidence>
<feature type="transmembrane region" description="Helical" evidence="1">
    <location>
        <begin position="265"/>
        <end position="289"/>
    </location>
</feature>
<dbReference type="EMBL" id="JBGMEF010000003">
    <property type="protein sequence ID" value="MFO3666282.1"/>
    <property type="molecule type" value="Genomic_DNA"/>
</dbReference>
<keyword evidence="1" id="KW-1133">Transmembrane helix</keyword>
<accession>A0ABW9MAF3</accession>